<protein>
    <submittedName>
        <fullName evidence="2">Tubulin gamma chain</fullName>
    </submittedName>
</protein>
<organism evidence="2 3">
    <name type="scientific">Caligus rogercresseyi</name>
    <name type="common">Sea louse</name>
    <dbReference type="NCBI Taxonomy" id="217165"/>
    <lineage>
        <taxon>Eukaryota</taxon>
        <taxon>Metazoa</taxon>
        <taxon>Ecdysozoa</taxon>
        <taxon>Arthropoda</taxon>
        <taxon>Crustacea</taxon>
        <taxon>Multicrustacea</taxon>
        <taxon>Hexanauplia</taxon>
        <taxon>Copepoda</taxon>
        <taxon>Siphonostomatoida</taxon>
        <taxon>Caligidae</taxon>
        <taxon>Caligus</taxon>
    </lineage>
</organism>
<feature type="region of interest" description="Disordered" evidence="1">
    <location>
        <begin position="1"/>
        <end position="51"/>
    </location>
</feature>
<evidence type="ECO:0000313" key="3">
    <source>
        <dbReference type="Proteomes" id="UP000595437"/>
    </source>
</evidence>
<proteinExistence type="predicted"/>
<accession>A0A7T8HL33</accession>
<keyword evidence="3" id="KW-1185">Reference proteome</keyword>
<reference evidence="3" key="1">
    <citation type="submission" date="2021-01" db="EMBL/GenBank/DDBJ databases">
        <title>Caligus Genome Assembly.</title>
        <authorList>
            <person name="Gallardo-Escarate C."/>
        </authorList>
    </citation>
    <scope>NUCLEOTIDE SEQUENCE [LARGE SCALE GENOMIC DNA]</scope>
</reference>
<sequence length="51" mass="5403">MTGYTPIHGGGNGGRTEDHGPGRHETTPTTQEHDGSPHTPINKSHTATFHS</sequence>
<dbReference type="AlphaFoldDB" id="A0A7T8HL33"/>
<gene>
    <name evidence="2" type="ORF">FKW44_013193</name>
</gene>
<evidence type="ECO:0000313" key="2">
    <source>
        <dbReference type="EMBL" id="QQP51751.1"/>
    </source>
</evidence>
<feature type="compositionally biased region" description="Polar residues" evidence="1">
    <location>
        <begin position="39"/>
        <end position="51"/>
    </location>
</feature>
<dbReference type="Proteomes" id="UP000595437">
    <property type="component" value="Chromosome 8"/>
</dbReference>
<name>A0A7T8HL33_CALRO</name>
<feature type="compositionally biased region" description="Basic and acidic residues" evidence="1">
    <location>
        <begin position="15"/>
        <end position="36"/>
    </location>
</feature>
<dbReference type="EMBL" id="CP045897">
    <property type="protein sequence ID" value="QQP51751.1"/>
    <property type="molecule type" value="Genomic_DNA"/>
</dbReference>
<evidence type="ECO:0000256" key="1">
    <source>
        <dbReference type="SAM" id="MobiDB-lite"/>
    </source>
</evidence>